<reference evidence="1 2" key="2">
    <citation type="submission" date="2018-11" db="EMBL/GenBank/DDBJ databases">
        <authorList>
            <consortium name="Pathogen Informatics"/>
        </authorList>
    </citation>
    <scope>NUCLEOTIDE SEQUENCE [LARGE SCALE GENOMIC DNA]</scope>
</reference>
<evidence type="ECO:0000313" key="1">
    <source>
        <dbReference type="EMBL" id="VDN04462.1"/>
    </source>
</evidence>
<sequence>MGIIARQGRQDFFLPSYLPLTLEYEQELIDNEKIMHNRTINYGLNCEEAMFDFNEGSEEELLNKKCESIDLKRPQETFFVIGFFDISTKKQSDFEVGYWKDYRLLRNRRDIFVLKKSINAPLEHLRGLLDCRLIKQLIFGMLDSPLSLFNRTHYLPGFFTRIMRTNLREKSVLVKNRNGNIQWASLCGKTQFSSMEARTEFPLEMWHFLNFRSFFDASKHANAKTDE</sequence>
<evidence type="ECO:0000313" key="3">
    <source>
        <dbReference type="WBParaSite" id="TCLT_0000705401-mRNA-1"/>
    </source>
</evidence>
<keyword evidence="2" id="KW-1185">Reference proteome</keyword>
<proteinExistence type="predicted"/>
<name>A0A0N5D2E6_THECL</name>
<dbReference type="Proteomes" id="UP000276776">
    <property type="component" value="Unassembled WGS sequence"/>
</dbReference>
<protein>
    <submittedName>
        <fullName evidence="1 3">Uncharacterized protein</fullName>
    </submittedName>
</protein>
<evidence type="ECO:0000313" key="2">
    <source>
        <dbReference type="Proteomes" id="UP000276776"/>
    </source>
</evidence>
<dbReference type="OrthoDB" id="7873042at2759"/>
<dbReference type="WBParaSite" id="TCLT_0000705401-mRNA-1">
    <property type="protein sequence ID" value="TCLT_0000705401-mRNA-1"/>
    <property type="gene ID" value="TCLT_0000705401"/>
</dbReference>
<accession>A0A0N5D2E6</accession>
<reference evidence="3" key="1">
    <citation type="submission" date="2017-02" db="UniProtKB">
        <authorList>
            <consortium name="WormBaseParasite"/>
        </authorList>
    </citation>
    <scope>IDENTIFICATION</scope>
</reference>
<dbReference type="EMBL" id="UYYF01004469">
    <property type="protein sequence ID" value="VDN04462.1"/>
    <property type="molecule type" value="Genomic_DNA"/>
</dbReference>
<organism evidence="3">
    <name type="scientific">Thelazia callipaeda</name>
    <name type="common">Oriental eyeworm</name>
    <name type="synonym">Parasitic nematode</name>
    <dbReference type="NCBI Taxonomy" id="103827"/>
    <lineage>
        <taxon>Eukaryota</taxon>
        <taxon>Metazoa</taxon>
        <taxon>Ecdysozoa</taxon>
        <taxon>Nematoda</taxon>
        <taxon>Chromadorea</taxon>
        <taxon>Rhabditida</taxon>
        <taxon>Spirurina</taxon>
        <taxon>Spiruromorpha</taxon>
        <taxon>Thelazioidea</taxon>
        <taxon>Thelaziidae</taxon>
        <taxon>Thelazia</taxon>
    </lineage>
</organism>
<gene>
    <name evidence="1" type="ORF">TCLT_LOCUS7043</name>
</gene>
<dbReference type="AlphaFoldDB" id="A0A0N5D2E6"/>